<proteinExistence type="predicted"/>
<accession>A0A2S3UMM3</accession>
<gene>
    <name evidence="2" type="ORF">CLV41_111183</name>
</gene>
<dbReference type="RefSeq" id="WP_146048625.1">
    <property type="nucleotide sequence ID" value="NZ_PPCN01000011.1"/>
</dbReference>
<evidence type="ECO:0000313" key="2">
    <source>
        <dbReference type="EMBL" id="POF28931.1"/>
    </source>
</evidence>
<organism evidence="2 3">
    <name type="scientific">Roseibium marinum</name>
    <dbReference type="NCBI Taxonomy" id="281252"/>
    <lineage>
        <taxon>Bacteria</taxon>
        <taxon>Pseudomonadati</taxon>
        <taxon>Pseudomonadota</taxon>
        <taxon>Alphaproteobacteria</taxon>
        <taxon>Hyphomicrobiales</taxon>
        <taxon>Stappiaceae</taxon>
        <taxon>Roseibium</taxon>
    </lineage>
</organism>
<evidence type="ECO:0000256" key="1">
    <source>
        <dbReference type="SAM" id="MobiDB-lite"/>
    </source>
</evidence>
<dbReference type="AlphaFoldDB" id="A0A2S3UMM3"/>
<evidence type="ECO:0000313" key="3">
    <source>
        <dbReference type="Proteomes" id="UP000236959"/>
    </source>
</evidence>
<dbReference type="EMBL" id="PPCN01000011">
    <property type="protein sequence ID" value="POF28931.1"/>
    <property type="molecule type" value="Genomic_DNA"/>
</dbReference>
<feature type="region of interest" description="Disordered" evidence="1">
    <location>
        <begin position="1"/>
        <end position="62"/>
    </location>
</feature>
<sequence>MVPIPEETGKKPIKGSTPEQTRKHLDDLLDEALDETFPASDPPAMLEPGPESSTDPKPDGAA</sequence>
<reference evidence="2 3" key="1">
    <citation type="submission" date="2018-01" db="EMBL/GenBank/DDBJ databases">
        <title>Genomic Encyclopedia of Archaeal and Bacterial Type Strains, Phase II (KMG-II): from individual species to whole genera.</title>
        <authorList>
            <person name="Goeker M."/>
        </authorList>
    </citation>
    <scope>NUCLEOTIDE SEQUENCE [LARGE SCALE GENOMIC DNA]</scope>
    <source>
        <strain evidence="2 3">DSM 17023</strain>
    </source>
</reference>
<comment type="caution">
    <text evidence="2">The sequence shown here is derived from an EMBL/GenBank/DDBJ whole genome shotgun (WGS) entry which is preliminary data.</text>
</comment>
<dbReference type="Proteomes" id="UP000236959">
    <property type="component" value="Unassembled WGS sequence"/>
</dbReference>
<protein>
    <submittedName>
        <fullName evidence="2">Uncharacterized protein</fullName>
    </submittedName>
</protein>
<name>A0A2S3UMM3_9HYPH</name>
<keyword evidence="3" id="KW-1185">Reference proteome</keyword>